<evidence type="ECO:0000256" key="2">
    <source>
        <dbReference type="ARBA" id="ARBA00012615"/>
    </source>
</evidence>
<dbReference type="GO" id="GO:0046509">
    <property type="term" value="F:1,2-diacylglycerol 3-beta-galactosyltransferase activity"/>
    <property type="evidence" value="ECO:0007669"/>
    <property type="project" value="UniProtKB-EC"/>
</dbReference>
<dbReference type="GO" id="GO:0009247">
    <property type="term" value="P:glycolipid biosynthetic process"/>
    <property type="evidence" value="ECO:0007669"/>
    <property type="project" value="InterPro"/>
</dbReference>
<dbReference type="Gene3D" id="3.40.50.2000">
    <property type="entry name" value="Glycogen Phosphorylase B"/>
    <property type="match status" value="1"/>
</dbReference>
<dbReference type="InterPro" id="IPR050519">
    <property type="entry name" value="Glycosyltransf_28_UgtP"/>
</dbReference>
<dbReference type="Pfam" id="PF04101">
    <property type="entry name" value="Glyco_tran_28_C"/>
    <property type="match status" value="1"/>
</dbReference>
<keyword evidence="3" id="KW-0328">Glycosyltransferase</keyword>
<dbReference type="Proteomes" id="UP000232323">
    <property type="component" value="Unassembled WGS sequence"/>
</dbReference>
<evidence type="ECO:0000256" key="1">
    <source>
        <dbReference type="ARBA" id="ARBA00006962"/>
    </source>
</evidence>
<gene>
    <name evidence="9" type="ORF">CEUSTIGMA_g8379.t1</name>
</gene>
<evidence type="ECO:0000313" key="9">
    <source>
        <dbReference type="EMBL" id="GAX80944.1"/>
    </source>
</evidence>
<organism evidence="9 10">
    <name type="scientific">Chlamydomonas eustigma</name>
    <dbReference type="NCBI Taxonomy" id="1157962"/>
    <lineage>
        <taxon>Eukaryota</taxon>
        <taxon>Viridiplantae</taxon>
        <taxon>Chlorophyta</taxon>
        <taxon>core chlorophytes</taxon>
        <taxon>Chlorophyceae</taxon>
        <taxon>CS clade</taxon>
        <taxon>Chlamydomonadales</taxon>
        <taxon>Chlamydomonadaceae</taxon>
        <taxon>Chlamydomonas</taxon>
    </lineage>
</organism>
<accession>A0A250XCY3</accession>
<evidence type="ECO:0000256" key="4">
    <source>
        <dbReference type="ARBA" id="ARBA00022679"/>
    </source>
</evidence>
<dbReference type="PANTHER" id="PTHR43025">
    <property type="entry name" value="MONOGALACTOSYLDIACYLGLYCEROL SYNTHASE"/>
    <property type="match status" value="1"/>
</dbReference>
<feature type="domain" description="Glycosyl transferase family 28 C-terminal" evidence="7">
    <location>
        <begin position="332"/>
        <end position="426"/>
    </location>
</feature>
<dbReference type="STRING" id="1157962.A0A250XCY3"/>
<evidence type="ECO:0000259" key="7">
    <source>
        <dbReference type="Pfam" id="PF04101"/>
    </source>
</evidence>
<evidence type="ECO:0000259" key="8">
    <source>
        <dbReference type="Pfam" id="PF06925"/>
    </source>
</evidence>
<dbReference type="InterPro" id="IPR007235">
    <property type="entry name" value="Glyco_trans_28_C"/>
</dbReference>
<proteinExistence type="inferred from homology"/>
<dbReference type="AlphaFoldDB" id="A0A250XCY3"/>
<reference evidence="9 10" key="1">
    <citation type="submission" date="2017-08" db="EMBL/GenBank/DDBJ databases">
        <title>Acidophilic green algal genome provides insights into adaptation to an acidic environment.</title>
        <authorList>
            <person name="Hirooka S."/>
            <person name="Hirose Y."/>
            <person name="Kanesaki Y."/>
            <person name="Higuchi S."/>
            <person name="Fujiwara T."/>
            <person name="Onuma R."/>
            <person name="Era A."/>
            <person name="Ohbayashi R."/>
            <person name="Uzuka A."/>
            <person name="Nozaki H."/>
            <person name="Yoshikawa H."/>
            <person name="Miyagishima S.Y."/>
        </authorList>
    </citation>
    <scope>NUCLEOTIDE SEQUENCE [LARGE SCALE GENOMIC DNA]</scope>
    <source>
        <strain evidence="9 10">NIES-2499</strain>
    </source>
</reference>
<dbReference type="EMBL" id="BEGY01000058">
    <property type="protein sequence ID" value="GAX80944.1"/>
    <property type="molecule type" value="Genomic_DNA"/>
</dbReference>
<feature type="domain" description="Diacylglycerol glucosyltransferase N-terminal" evidence="8">
    <location>
        <begin position="134"/>
        <end position="305"/>
    </location>
</feature>
<dbReference type="GO" id="GO:0031969">
    <property type="term" value="C:chloroplast membrane"/>
    <property type="evidence" value="ECO:0007669"/>
    <property type="project" value="UniProtKB-SubCell"/>
</dbReference>
<dbReference type="InterPro" id="IPR009695">
    <property type="entry name" value="Diacylglyc_glucosyltr_N"/>
</dbReference>
<keyword evidence="10" id="KW-1185">Reference proteome</keyword>
<protein>
    <recommendedName>
        <fullName evidence="2">monogalactosyldiacylglycerol synthase</fullName>
        <ecNumber evidence="2">2.4.1.46</ecNumber>
    </recommendedName>
</protein>
<feature type="compositionally biased region" description="Low complexity" evidence="6">
    <location>
        <begin position="37"/>
        <end position="68"/>
    </location>
</feature>
<dbReference type="Pfam" id="PF06925">
    <property type="entry name" value="MGDG_synth"/>
    <property type="match status" value="1"/>
</dbReference>
<dbReference type="PANTHER" id="PTHR43025:SF3">
    <property type="entry name" value="MONOGALACTOSYLDIACYLGLYCEROL SYNTHASE 1, CHLOROPLASTIC"/>
    <property type="match status" value="1"/>
</dbReference>
<dbReference type="EC" id="2.4.1.46" evidence="2"/>
<comment type="subcellular location">
    <subcellularLocation>
        <location evidence="5">Plastid</location>
        <location evidence="5">Chloroplast membrane</location>
    </subcellularLocation>
</comment>
<dbReference type="OrthoDB" id="200404at2759"/>
<evidence type="ECO:0000313" key="10">
    <source>
        <dbReference type="Proteomes" id="UP000232323"/>
    </source>
</evidence>
<comment type="caution">
    <text evidence="9">The sequence shown here is derived from an EMBL/GenBank/DDBJ whole genome shotgun (WGS) entry which is preliminary data.</text>
</comment>
<comment type="similarity">
    <text evidence="1">Belongs to the glycosyltransferase 28 family.</text>
</comment>
<evidence type="ECO:0000256" key="5">
    <source>
        <dbReference type="ARBA" id="ARBA00046299"/>
    </source>
</evidence>
<evidence type="ECO:0000256" key="6">
    <source>
        <dbReference type="SAM" id="MobiDB-lite"/>
    </source>
</evidence>
<name>A0A250XCY3_9CHLO</name>
<feature type="region of interest" description="Disordered" evidence="6">
    <location>
        <begin position="33"/>
        <end position="68"/>
    </location>
</feature>
<dbReference type="SUPFAM" id="SSF53756">
    <property type="entry name" value="UDP-Glycosyltransferase/glycogen phosphorylase"/>
    <property type="match status" value="1"/>
</dbReference>
<sequence length="529" mass="57887">MAVIGTAPDEEVRLLPPMLPINLIPRRESYHCRPRAEASSAQSEASSSASSSTSQLSSSYTSSNSGSSNRALLTMPKIGSIPLKIGMGGTIYFGAAPCKAVALWPFGGRLRAPLDTPKVSKRILIMMSNTGGGHKASADAIKAAFQEKYGDDYDVLIEDIWKDHTPAPFNRVPDTYSFMVRHAFLWWFSYVVMQPRWVHSPYLRLVHSLVSKRLNTAFNELRPDLVVSVHPLMQHVPIRVMKSRIRSGLSQPINFATVVTDFTTCHNTWFHPEATRCFVPTEYCKQLAVQNGLKEPQIVLHGLPIRPIFSKPLPTKKMMKKALGLNTSLPAILLVGGGEGMGKLEDTVDQIAEKLGSSCQVVVVCGRNKRLLQRLSEKRYTSGMPVTATGFIDNIHEYMHASDAIITKAGPGTIAEALISGLPILLNGNVPCQEEGNIPYVVENGVGAFETRPPKIANILASWLSPLEREEFVLKAERSKALGRPEAVYKIVQDLATLAHVPDFQWGTAKAAVEAGRVPQPTIATSVSC</sequence>
<keyword evidence="4" id="KW-0808">Transferase</keyword>
<evidence type="ECO:0000256" key="3">
    <source>
        <dbReference type="ARBA" id="ARBA00022676"/>
    </source>
</evidence>